<evidence type="ECO:0000313" key="2">
    <source>
        <dbReference type="Proteomes" id="UP000307756"/>
    </source>
</evidence>
<sequence length="115" mass="13356">MITVLACSCEVLDMNCKRCKGHERIEVSQTYWIPSHFDFSPLRFEPVAGLFQVFLSGEEIIGAGDIEYRPENRSYFVYNLHSFWGEEGHKIMIETMLAHEDIDIVEGNVIWEVLQ</sequence>
<keyword evidence="2" id="KW-1185">Reference proteome</keyword>
<proteinExistence type="predicted"/>
<reference evidence="1 2" key="1">
    <citation type="journal article" date="2011" name="J. Microbiol.">
        <title>Bacillus kyonggiensis sp. nov., isolated from soil of a lettuce field.</title>
        <authorList>
            <person name="Dong K."/>
            <person name="Lee S."/>
        </authorList>
    </citation>
    <scope>NUCLEOTIDE SEQUENCE [LARGE SCALE GENOMIC DNA]</scope>
    <source>
        <strain evidence="1 2">NB22</strain>
    </source>
</reference>
<gene>
    <name evidence="1" type="ORF">FA727_19060</name>
</gene>
<dbReference type="RefSeq" id="WP_136833135.1">
    <property type="nucleotide sequence ID" value="NZ_SWBM01000006.1"/>
</dbReference>
<protein>
    <submittedName>
        <fullName evidence="1">Uncharacterized protein</fullName>
    </submittedName>
</protein>
<name>A0A4U1CY77_9BACI</name>
<dbReference type="OrthoDB" id="2901866at2"/>
<dbReference type="Proteomes" id="UP000307756">
    <property type="component" value="Unassembled WGS sequence"/>
</dbReference>
<evidence type="ECO:0000313" key="1">
    <source>
        <dbReference type="EMBL" id="TKC14999.1"/>
    </source>
</evidence>
<dbReference type="EMBL" id="SWBM01000006">
    <property type="protein sequence ID" value="TKC14999.1"/>
    <property type="molecule type" value="Genomic_DNA"/>
</dbReference>
<organism evidence="1 2">
    <name type="scientific">Robertmurraya kyonggiensis</name>
    <dbReference type="NCBI Taxonomy" id="1037680"/>
    <lineage>
        <taxon>Bacteria</taxon>
        <taxon>Bacillati</taxon>
        <taxon>Bacillota</taxon>
        <taxon>Bacilli</taxon>
        <taxon>Bacillales</taxon>
        <taxon>Bacillaceae</taxon>
        <taxon>Robertmurraya</taxon>
    </lineage>
</organism>
<dbReference type="AlphaFoldDB" id="A0A4U1CY77"/>
<comment type="caution">
    <text evidence="1">The sequence shown here is derived from an EMBL/GenBank/DDBJ whole genome shotgun (WGS) entry which is preliminary data.</text>
</comment>
<accession>A0A4U1CY77</accession>